<comment type="caution">
    <text evidence="1">The sequence shown here is derived from an EMBL/GenBank/DDBJ whole genome shotgun (WGS) entry which is preliminary data.</text>
</comment>
<reference evidence="2" key="1">
    <citation type="journal article" date="2022" name="Mol. Ecol. Resour.">
        <title>The genomes of chicory, endive, great burdock and yacon provide insights into Asteraceae palaeo-polyploidization history and plant inulin production.</title>
        <authorList>
            <person name="Fan W."/>
            <person name="Wang S."/>
            <person name="Wang H."/>
            <person name="Wang A."/>
            <person name="Jiang F."/>
            <person name="Liu H."/>
            <person name="Zhao H."/>
            <person name="Xu D."/>
            <person name="Zhang Y."/>
        </authorList>
    </citation>
    <scope>NUCLEOTIDE SEQUENCE [LARGE SCALE GENOMIC DNA]</scope>
    <source>
        <strain evidence="2">cv. Punajuju</strain>
    </source>
</reference>
<evidence type="ECO:0000313" key="2">
    <source>
        <dbReference type="Proteomes" id="UP001055811"/>
    </source>
</evidence>
<proteinExistence type="predicted"/>
<gene>
    <name evidence="1" type="ORF">L2E82_45943</name>
</gene>
<accession>A0ACB8ZYS8</accession>
<dbReference type="Proteomes" id="UP001055811">
    <property type="component" value="Linkage Group LG08"/>
</dbReference>
<sequence>MLETYYRCSCLDRRLRVRVLYFGSHLGTFPPPFNDLQRYAAAEDVFKGDVKDAGQCEGDLGKATWPVYFLILTRIRQKKGVKTNSSNGSNSGRYREKSTATKPPLMATVTVDGVDQMLRQFKELGLEPVIGGDWILLPWPIIMALIGILCYFVSDLSTPKRRLLLLFILIKLGFQLNLYIGNVMIDMYVGLYALEKARQGTTIIKNVGGQVFQICGDTVGKTAKGDPFFACDVCSFPVCRTCDEYER</sequence>
<evidence type="ECO:0000313" key="1">
    <source>
        <dbReference type="EMBL" id="KAI3701290.1"/>
    </source>
</evidence>
<name>A0ACB8ZYS8_CICIN</name>
<protein>
    <submittedName>
        <fullName evidence="1">Uncharacterized protein</fullName>
    </submittedName>
</protein>
<organism evidence="1 2">
    <name type="scientific">Cichorium intybus</name>
    <name type="common">Chicory</name>
    <dbReference type="NCBI Taxonomy" id="13427"/>
    <lineage>
        <taxon>Eukaryota</taxon>
        <taxon>Viridiplantae</taxon>
        <taxon>Streptophyta</taxon>
        <taxon>Embryophyta</taxon>
        <taxon>Tracheophyta</taxon>
        <taxon>Spermatophyta</taxon>
        <taxon>Magnoliopsida</taxon>
        <taxon>eudicotyledons</taxon>
        <taxon>Gunneridae</taxon>
        <taxon>Pentapetalae</taxon>
        <taxon>asterids</taxon>
        <taxon>campanulids</taxon>
        <taxon>Asterales</taxon>
        <taxon>Asteraceae</taxon>
        <taxon>Cichorioideae</taxon>
        <taxon>Cichorieae</taxon>
        <taxon>Cichoriinae</taxon>
        <taxon>Cichorium</taxon>
    </lineage>
</organism>
<reference evidence="1 2" key="2">
    <citation type="journal article" date="2022" name="Mol. Ecol. Resour.">
        <title>The genomes of chicory, endive, great burdock and yacon provide insights into Asteraceae paleo-polyploidization history and plant inulin production.</title>
        <authorList>
            <person name="Fan W."/>
            <person name="Wang S."/>
            <person name="Wang H."/>
            <person name="Wang A."/>
            <person name="Jiang F."/>
            <person name="Liu H."/>
            <person name="Zhao H."/>
            <person name="Xu D."/>
            <person name="Zhang Y."/>
        </authorList>
    </citation>
    <scope>NUCLEOTIDE SEQUENCE [LARGE SCALE GENOMIC DNA]</scope>
    <source>
        <strain evidence="2">cv. Punajuju</strain>
        <tissue evidence="1">Leaves</tissue>
    </source>
</reference>
<keyword evidence="2" id="KW-1185">Reference proteome</keyword>
<dbReference type="EMBL" id="CM042016">
    <property type="protein sequence ID" value="KAI3701290.1"/>
    <property type="molecule type" value="Genomic_DNA"/>
</dbReference>